<dbReference type="Pfam" id="PF25524">
    <property type="entry name" value="RSLD_CPSF6"/>
    <property type="match status" value="1"/>
</dbReference>
<dbReference type="Gene3D" id="3.30.70.330">
    <property type="match status" value="1"/>
</dbReference>
<evidence type="ECO:0000313" key="6">
    <source>
        <dbReference type="RefSeq" id="XP_025417889.1"/>
    </source>
</evidence>
<dbReference type="SUPFAM" id="SSF54928">
    <property type="entry name" value="RNA-binding domain, RBD"/>
    <property type="match status" value="1"/>
</dbReference>
<name>A0A8B8G3S0_9HEMI</name>
<dbReference type="OrthoDB" id="10065185at2759"/>
<keyword evidence="3" id="KW-0539">Nucleus</keyword>
<proteinExistence type="predicted"/>
<accession>A0A8B8G3S0</accession>
<dbReference type="InterPro" id="IPR035979">
    <property type="entry name" value="RBD_domain_sf"/>
</dbReference>
<comment type="subcellular location">
    <subcellularLocation>
        <location evidence="1">Nucleus</location>
    </subcellularLocation>
</comment>
<keyword evidence="5" id="KW-1185">Reference proteome</keyword>
<dbReference type="InterPro" id="IPR057951">
    <property type="entry name" value="CPSF6/7_RSLD_N"/>
</dbReference>
<feature type="domain" description="CPSF6/7 RSLD" evidence="4">
    <location>
        <begin position="247"/>
        <end position="317"/>
    </location>
</feature>
<dbReference type="Proteomes" id="UP000694846">
    <property type="component" value="Unplaced"/>
</dbReference>
<evidence type="ECO:0000256" key="1">
    <source>
        <dbReference type="ARBA" id="ARBA00004123"/>
    </source>
</evidence>
<dbReference type="InterPro" id="IPR034772">
    <property type="entry name" value="CPSF6/7"/>
</dbReference>
<evidence type="ECO:0000259" key="4">
    <source>
        <dbReference type="Pfam" id="PF25524"/>
    </source>
</evidence>
<evidence type="ECO:0000256" key="2">
    <source>
        <dbReference type="ARBA" id="ARBA00022664"/>
    </source>
</evidence>
<dbReference type="PANTHER" id="PTHR23204">
    <property type="entry name" value="CLEAVAGE AND POLYADENYLATION SPECIFIC FACTOR"/>
    <property type="match status" value="1"/>
</dbReference>
<dbReference type="AlphaFoldDB" id="A0A8B8G3S0"/>
<dbReference type="GO" id="GO:0005634">
    <property type="term" value="C:nucleus"/>
    <property type="evidence" value="ECO:0007669"/>
    <property type="project" value="UniProtKB-SubCell"/>
</dbReference>
<evidence type="ECO:0000256" key="3">
    <source>
        <dbReference type="ARBA" id="ARBA00023242"/>
    </source>
</evidence>
<evidence type="ECO:0000313" key="5">
    <source>
        <dbReference type="Proteomes" id="UP000694846"/>
    </source>
</evidence>
<dbReference type="InterPro" id="IPR012677">
    <property type="entry name" value="Nucleotide-bd_a/b_plait_sf"/>
</dbReference>
<dbReference type="RefSeq" id="XP_025417889.1">
    <property type="nucleotide sequence ID" value="XM_025562104.1"/>
</dbReference>
<dbReference type="GeneID" id="112688753"/>
<keyword evidence="2" id="KW-0507">mRNA processing</keyword>
<gene>
    <name evidence="6" type="primary">LOC112688753</name>
</gene>
<protein>
    <submittedName>
        <fullName evidence="6">Cleavage and polyadenylation specificity factor subunit CG7185-like</fullName>
    </submittedName>
</protein>
<reference evidence="6" key="1">
    <citation type="submission" date="2025-08" db="UniProtKB">
        <authorList>
            <consortium name="RefSeq"/>
        </authorList>
    </citation>
    <scope>IDENTIFICATION</scope>
    <source>
        <tissue evidence="6">Whole body</tissue>
    </source>
</reference>
<sequence length="319" mass="36221">MNNNDKLDDLDHEYSRSEWTTDEDISDCIISIGVSDLIDVTFFENYESGQSKGFCIITLQSEHSVKLILNKLPNKKLYGKSPIVTYVTFEAYLFFQTKSNTQPMPSLLINQNIPDISNRVMQESVSENPLLLMQEQSTSILMKDMQLNSSENSYNQGLPRSSDRYLLNRLNLSINAYKQGLHKKFQAMPLSRHDLLSFDVGNHSSNLAYTQDISIQGQQLPKYATSFSNTPSSVTCKHNEMEISPQKFNEIIRRNRIISSSAIARAITNSENGEFSDAMETLITAIKLIKESKIANHESSNIIVRSLQDVLHIIEIKKL</sequence>
<dbReference type="GO" id="GO:0003676">
    <property type="term" value="F:nucleic acid binding"/>
    <property type="evidence" value="ECO:0007669"/>
    <property type="project" value="InterPro"/>
</dbReference>
<organism evidence="5 6">
    <name type="scientific">Sipha flava</name>
    <name type="common">yellow sugarcane aphid</name>
    <dbReference type="NCBI Taxonomy" id="143950"/>
    <lineage>
        <taxon>Eukaryota</taxon>
        <taxon>Metazoa</taxon>
        <taxon>Ecdysozoa</taxon>
        <taxon>Arthropoda</taxon>
        <taxon>Hexapoda</taxon>
        <taxon>Insecta</taxon>
        <taxon>Pterygota</taxon>
        <taxon>Neoptera</taxon>
        <taxon>Paraneoptera</taxon>
        <taxon>Hemiptera</taxon>
        <taxon>Sternorrhyncha</taxon>
        <taxon>Aphidomorpha</taxon>
        <taxon>Aphidoidea</taxon>
        <taxon>Aphididae</taxon>
        <taxon>Sipha</taxon>
    </lineage>
</organism>
<dbReference type="GO" id="GO:0006397">
    <property type="term" value="P:mRNA processing"/>
    <property type="evidence" value="ECO:0007669"/>
    <property type="project" value="UniProtKB-KW"/>
</dbReference>